<feature type="domain" description="FAD-dependent oxidoreductase 2 FAD-binding" evidence="5">
    <location>
        <begin position="35"/>
        <end position="188"/>
    </location>
</feature>
<keyword evidence="3" id="KW-0274">FAD</keyword>
<dbReference type="Gene3D" id="3.50.50.60">
    <property type="entry name" value="FAD/NAD(P)-binding domain"/>
    <property type="match status" value="1"/>
</dbReference>
<evidence type="ECO:0000256" key="4">
    <source>
        <dbReference type="ARBA" id="ARBA00023002"/>
    </source>
</evidence>
<keyword evidence="2" id="KW-0285">Flavoprotein</keyword>
<keyword evidence="4" id="KW-0560">Oxidoreductase</keyword>
<dbReference type="PANTHER" id="PTHR43400">
    <property type="entry name" value="FUMARATE REDUCTASE"/>
    <property type="match status" value="1"/>
</dbReference>
<sequence>MSSHEQEMACAAAHEDFGRHHQALNYQRTPVTKCDILIIGAGAGGLAAAAATHDQGLKVILVEKEGHVGGTTFMSGGCMWMPNNFLTQEAGIEDSKEQAARYINAVTELASPALGEQTVHADMHHKRLNAFLMQGPEMMRFFRGQGFRWMAEPSQFPDYHPHIDGAVQHGRTLDPAVFDATSLGHYQKYLPRLDGARVANHSTESTSGSTEWIHDPFHGGGWLVDL</sequence>
<dbReference type="PANTHER" id="PTHR43400:SF10">
    <property type="entry name" value="3-OXOSTEROID 1-DEHYDROGENASE"/>
    <property type="match status" value="1"/>
</dbReference>
<accession>A0A8H4KU49</accession>
<name>A0A8H4KU49_9HYPO</name>
<dbReference type="SUPFAM" id="SSF51905">
    <property type="entry name" value="FAD/NAD(P)-binding domain"/>
    <property type="match status" value="1"/>
</dbReference>
<dbReference type="OrthoDB" id="7777654at2759"/>
<dbReference type="InterPro" id="IPR003953">
    <property type="entry name" value="FAD-dep_OxRdtase_2_FAD-bd"/>
</dbReference>
<dbReference type="EMBL" id="JAADJG010000066">
    <property type="protein sequence ID" value="KAF4456206.1"/>
    <property type="molecule type" value="Genomic_DNA"/>
</dbReference>
<comment type="caution">
    <text evidence="6">The sequence shown here is derived from an EMBL/GenBank/DDBJ whole genome shotgun (WGS) entry which is preliminary data.</text>
</comment>
<keyword evidence="7" id="KW-1185">Reference proteome</keyword>
<protein>
    <submittedName>
        <fullName evidence="6">3-oxosteroid 1-dehydrogenase</fullName>
    </submittedName>
</protein>
<evidence type="ECO:0000256" key="2">
    <source>
        <dbReference type="ARBA" id="ARBA00022630"/>
    </source>
</evidence>
<organism evidence="6 7">
    <name type="scientific">Fusarium austroafricanum</name>
    <dbReference type="NCBI Taxonomy" id="2364996"/>
    <lineage>
        <taxon>Eukaryota</taxon>
        <taxon>Fungi</taxon>
        <taxon>Dikarya</taxon>
        <taxon>Ascomycota</taxon>
        <taxon>Pezizomycotina</taxon>
        <taxon>Sordariomycetes</taxon>
        <taxon>Hypocreomycetidae</taxon>
        <taxon>Hypocreales</taxon>
        <taxon>Nectriaceae</taxon>
        <taxon>Fusarium</taxon>
        <taxon>Fusarium concolor species complex</taxon>
    </lineage>
</organism>
<evidence type="ECO:0000256" key="3">
    <source>
        <dbReference type="ARBA" id="ARBA00022827"/>
    </source>
</evidence>
<proteinExistence type="predicted"/>
<dbReference type="InterPro" id="IPR050315">
    <property type="entry name" value="FAD-oxidoreductase_2"/>
</dbReference>
<dbReference type="AlphaFoldDB" id="A0A8H4KU49"/>
<evidence type="ECO:0000259" key="5">
    <source>
        <dbReference type="Pfam" id="PF00890"/>
    </source>
</evidence>
<comment type="cofactor">
    <cofactor evidence="1">
        <name>FAD</name>
        <dbReference type="ChEBI" id="CHEBI:57692"/>
    </cofactor>
</comment>
<reference evidence="6" key="1">
    <citation type="submission" date="2020-01" db="EMBL/GenBank/DDBJ databases">
        <title>Identification and distribution of gene clusters putatively required for synthesis of sphingolipid metabolism inhibitors in phylogenetically diverse species of the filamentous fungus Fusarium.</title>
        <authorList>
            <person name="Kim H.-S."/>
            <person name="Busman M."/>
            <person name="Brown D.W."/>
            <person name="Divon H."/>
            <person name="Uhlig S."/>
            <person name="Proctor R.H."/>
        </authorList>
    </citation>
    <scope>NUCLEOTIDE SEQUENCE</scope>
    <source>
        <strain evidence="6">NRRL 53441</strain>
    </source>
</reference>
<dbReference type="InterPro" id="IPR036188">
    <property type="entry name" value="FAD/NAD-bd_sf"/>
</dbReference>
<dbReference type="Pfam" id="PF00890">
    <property type="entry name" value="FAD_binding_2"/>
    <property type="match status" value="1"/>
</dbReference>
<evidence type="ECO:0000256" key="1">
    <source>
        <dbReference type="ARBA" id="ARBA00001974"/>
    </source>
</evidence>
<dbReference type="GO" id="GO:0016491">
    <property type="term" value="F:oxidoreductase activity"/>
    <property type="evidence" value="ECO:0007669"/>
    <property type="project" value="UniProtKB-KW"/>
</dbReference>
<evidence type="ECO:0000313" key="7">
    <source>
        <dbReference type="Proteomes" id="UP000605986"/>
    </source>
</evidence>
<evidence type="ECO:0000313" key="6">
    <source>
        <dbReference type="EMBL" id="KAF4456206.1"/>
    </source>
</evidence>
<gene>
    <name evidence="6" type="ORF">F53441_1625</name>
</gene>
<dbReference type="Proteomes" id="UP000605986">
    <property type="component" value="Unassembled WGS sequence"/>
</dbReference>